<evidence type="ECO:0000256" key="7">
    <source>
        <dbReference type="SAM" id="MobiDB-lite"/>
    </source>
</evidence>
<dbReference type="InterPro" id="IPR046541">
    <property type="entry name" value="DUF6606"/>
</dbReference>
<dbReference type="Pfam" id="PF12359">
    <property type="entry name" value="DUF3645"/>
    <property type="match status" value="1"/>
</dbReference>
<feature type="region of interest" description="Disordered" evidence="7">
    <location>
        <begin position="1558"/>
        <end position="1590"/>
    </location>
</feature>
<evidence type="ECO:0000259" key="8">
    <source>
        <dbReference type="Pfam" id="PF12340"/>
    </source>
</evidence>
<dbReference type="PANTHER" id="PTHR13367">
    <property type="entry name" value="UBIQUITIN THIOESTERASE"/>
    <property type="match status" value="1"/>
</dbReference>
<keyword evidence="4" id="KW-0833">Ubl conjugation pathway</keyword>
<evidence type="ECO:0000256" key="4">
    <source>
        <dbReference type="ARBA" id="ARBA00022786"/>
    </source>
</evidence>
<dbReference type="SUPFAM" id="SSF52540">
    <property type="entry name" value="P-loop containing nucleoside triphosphate hydrolases"/>
    <property type="match status" value="1"/>
</dbReference>
<dbReference type="GO" id="GO:0006508">
    <property type="term" value="P:proteolysis"/>
    <property type="evidence" value="ECO:0007669"/>
    <property type="project" value="UniProtKB-KW"/>
</dbReference>
<dbReference type="Pfam" id="PF12340">
    <property type="entry name" value="DUF3638"/>
    <property type="match status" value="1"/>
</dbReference>
<accession>A0AAN9YP74</accession>
<evidence type="ECO:0000256" key="3">
    <source>
        <dbReference type="ARBA" id="ARBA00022670"/>
    </source>
</evidence>
<dbReference type="InterPro" id="IPR027417">
    <property type="entry name" value="P-loop_NTPase"/>
</dbReference>
<dbReference type="Pfam" id="PF20255">
    <property type="entry name" value="DUF6606"/>
    <property type="match status" value="2"/>
</dbReference>
<proteinExistence type="predicted"/>
<keyword evidence="12" id="KW-1185">Reference proteome</keyword>
<evidence type="ECO:0000259" key="9">
    <source>
        <dbReference type="Pfam" id="PF12359"/>
    </source>
</evidence>
<dbReference type="EMBL" id="JAKJXP020000075">
    <property type="protein sequence ID" value="KAK7749315.1"/>
    <property type="molecule type" value="Genomic_DNA"/>
</dbReference>
<reference evidence="11 12" key="1">
    <citation type="submission" date="2024-02" db="EMBL/GenBank/DDBJ databases">
        <title>De novo assembly and annotation of 12 fungi associated with fruit tree decline syndrome in Ontario, Canada.</title>
        <authorList>
            <person name="Sulman M."/>
            <person name="Ellouze W."/>
            <person name="Ilyukhin E."/>
        </authorList>
    </citation>
    <scope>NUCLEOTIDE SEQUENCE [LARGE SCALE GENOMIC DNA]</scope>
    <source>
        <strain evidence="11 12">M11/M66-122</strain>
    </source>
</reference>
<name>A0AAN9YP74_9PEZI</name>
<feature type="compositionally biased region" description="Basic and acidic residues" evidence="7">
    <location>
        <begin position="1568"/>
        <end position="1581"/>
    </location>
</feature>
<dbReference type="InterPro" id="IPR022099">
    <property type="entry name" value="DUF3638"/>
</dbReference>
<keyword evidence="6" id="KW-0788">Thiol protease</keyword>
<sequence>MALLHAVVNHIVLPPNIPGKQEPDADLDAVSYDILARMIKACKEVATSFANRPYTETSAPSCKESTPSLEAFQTLRVSLEACRVLNFDYLLDKTTLLKYFRTLEEDCALTLILHVVKQNAAILMRRDDGLVHDLHFSFTSYLLFLRTFSSFSIKTTSLTTESRDHDQAIIFEAMEVSPSSEDVLAASNGTLQWDFPGRCVRLPLAEFNNPGFQESLASFLEKSSTESLYSMQATAQKARVFVTEARDTTDPALVTQMLMPLLEAIGHYCQPSLLRKRVRDDVNMKDGDQPWRRLPFWLILRVAAHRHLRHKLGDQRGWICYKFLICCLLAELLKEAAGKLSPDLVITLRAKLCRRMAKLEMDRKESKSENTEVYDLLFSRIGHTVSTVVRDATAQVEAAWKSYKQAINRHIPKLPRRAPEHALRLSLPNSGAYLDNLLSSKPRDTAEHTTLALPQLDESIRRIQEYTMNIYHLASLDKEAKLDELETRSGGGASNGQDVRQFANRIYNVLADVGTTYDDDPEQRSAMVLTLFTLWVCLDRCAIQACPLLGDHRPPFSPGLLNVLQLPTLSDMQRLQDIQTYLNNRCNSRYGSILSKIDEKCLAVRFVAHSAQMQSLDASIQKASDKARRAKEAEWIQKCDEYDRHTAGMFEGVCRCTTNSLGQKEVKGCDKCWHQRVRKRMKIQIQENFLPESNPARAAVIFELAVPDYISAYRDATWQILKVLAHPKPPSGSPKPEVELSNHKSLKPYMEAKVRAISLASATKSFGKTHYKFNSGRVPLTRVLLPFAADFKLYDYDSRTWVEDLCQPLTLQHLCGVHIPRGLRDTILQVAPHPRPTFDAPSSYEIQANQSACPSDMSVHEFSAYQKLLGGEVRRWPNILVEMGSSNLNFSSEDTMRMLCQLAVQAGPQLTGEPLRAAHVIFKEQAFIERLVETIERRLKSIQTNWREHNCMELLITLSLRLFTLSSAEGKARAEMLLSIARRATLSWVTRLRKEIRAATDTDAAERNAMYGFFAALLCRRTFAAHVEMEKHIGPGDLTSWIQASVALQENMLTDIGTLPPQSRRRLIRDLKMAFYIEPHLRSAIKSHSSNIGPGIFGGWSDNSGEMAATSYSRWRGFPPPNDRWIVSVISESYHGFTYNQTVHFNFVEGHLLLNGKLRGKLPLEISDNVDVKRIFGNRHLLTYPSSLPGMSHRLASPMEGQEVHFGIRNGKVIIRARSVYGLLEFVPKELFAGPLGFDLPAELVENCMHWLNLRTGHLEVRRLPRSVDICRLAEIWVKRPRDWEVDVPRRKAFRGVDANNQGTYLVSPQSDLFSQVAKIFQNFERPERLTVFQPLSLKGLLGVELRHLDLSLYVNWKGLLECRQLNAEIDPDQDAGTWYGLNKIVLRDTSTHQRSIIVPLGDIKYERRGMHIEVRVYDAKEYGKYTIDNILGRLSCAPEPRLLYTRALFHALTSFCLPDPLIGRTGTEEAFSILQSGAAQPWIPLGGLNFPILEKLMRLSPQRDFYPAHLRRLQKVTWDTEKLTVTVQHDRYESLVRDIVEKSNRLNKFASSTAKAFETKPPSHLRARGESQRKLYERPTVDQPGKVTMDGVYIPRDRRATSLAVNVYQTARLVSKRYHSIHQNINLITYLESTQVIGGFHVAESPSPDKEPLISQIEDPVHEKWGTLVDLCRHANATAPLLFRLGLLAFNPEANMDAIHSLTSFALSDSLRTLEPPRHGVFIDFKSRGPPSLELLKELTIPAHRMFKPRTSRGHRIRDAAGRDEQAHMELCEMESWDFASHILSQWPNPVDELSTASLRLETIDVRHALDEIGSEWERRREVGELAIYAKQVQRLLKSLKGPRDTCVPQDWMDTQLSFRGKRHRDFPVITRDLVVKNESRLEIPGADLLVEPETSLNNGRLAPRATTTPSEIGELERLLGMFVNSTNELRQQYGNDLLRSLAAFKSSKKAEANTPPPAHYVVESAIERAQITVTTYSERISAVIASGDVRSRWLKLGNIWPCTTPIETLALIRTSSPRELDTSMKKELVSYGMAITHLQRLERILQALQREDTRAIAEELRNTGHTNWSPLEYSDWLLLEIDSDFLIRAEQVNVAREIIAPQSKENILLQMIMGKGKTFSIVPMVVAVLANGGNLARLLVPKALLMQTAQTIQAKLGGLVGREIRHIPFSRKTQTTPDMLSLYEDLHRQTRDLRGVILSSHEHILSYKVSGWQHLSDGKLEMASNMTTFQKWLDDHCRDVLDECDVTLSVKTQLNYPSGVELPVDGHPSRWLVAEDLLTLVAHHVPTLKRRFPNSIDLSGRQGSFPIVHFLKNDAEDALRDCILDDICAGRMTTLRPSDSKFRGLQSEIRHILSERKCHEESLRRASYAFVDPQAASKVLLVIRGLLIDKILLLCLNKRWNVQYGLHPSRHPVAVPFEAKGTPSEQSEFGHPDVAILFTCLSFYYGGLTPRQFRRSLMQVIQSDDPAAQYESWTSGAGNLPEALRHWNVINIDDETQIEELWKHLRYDGLVANHYLNHFVFPAHARQFQVKLQASAWDIPLFSHQTMQLGAKTTGFSGTNDNRYMLPKTIRQDDHPSLQQTSAELLSYILQPRNRHYQVMTDAVDGSRLTEEGLLRKLFSQEIRILIDAGAYVLEMGNKDLVDKWLHIDYKAKAAIFFGSDNRAIVHYKGETKPDVPLLATPFADNMSECVVYLDEAHTRGVDLKLPADARAALTLALKQTKDFTMQAAMRLRHLRTTQSVTFYAPPDVNQSILDFCRPAHSKIDSSHVVAWLLEQTCRTNEDLQSLHVAQGLDFIRRSDAEWRYPGFITDNNQRAKILAVLRQPERQTLEQLYGGASMGSLAGFTANTMTKITSNPVLQKLANQLVRSVDRCTGPQVGAMEEVEQEREVQVQLEQVRQVQKPIKYEALSFTGLHSTILAFVRTGRLDVALSGPNDVGFEQAFAYMAKTTVGKQFGVRETGSALFVSKQFGRTVQQREGDIVTDNFLRPVEWILWSPSAQIALIVIPEEAELLIPLLRRAADKSPVHLIAYAAPVTKGMLSFNSLQYYVVPPLPPKHNFPEWLRFEVGLLAGRLYIDLAEWDPLAHYLHADAHGEGQAAPEGANGTVSPATFADNPRSFIFEWLTLRRESQDVLHTPMGYICTGRPLGEHHPFRQTLS</sequence>
<gene>
    <name evidence="11" type="ORF">SLS62_008284</name>
</gene>
<keyword evidence="5" id="KW-0378">Hydrolase</keyword>
<evidence type="ECO:0000256" key="6">
    <source>
        <dbReference type="ARBA" id="ARBA00022807"/>
    </source>
</evidence>
<comment type="caution">
    <text evidence="11">The sequence shown here is derived from an EMBL/GenBank/DDBJ whole genome shotgun (WGS) entry which is preliminary data.</text>
</comment>
<dbReference type="GO" id="GO:0004843">
    <property type="term" value="F:cysteine-type deubiquitinase activity"/>
    <property type="evidence" value="ECO:0007669"/>
    <property type="project" value="UniProtKB-EC"/>
</dbReference>
<evidence type="ECO:0000256" key="2">
    <source>
        <dbReference type="ARBA" id="ARBA00012759"/>
    </source>
</evidence>
<feature type="domain" description="DUF6606" evidence="10">
    <location>
        <begin position="7"/>
        <end position="129"/>
    </location>
</feature>
<dbReference type="EC" id="3.4.19.12" evidence="2"/>
<evidence type="ECO:0000313" key="12">
    <source>
        <dbReference type="Proteomes" id="UP001320420"/>
    </source>
</evidence>
<evidence type="ECO:0000259" key="10">
    <source>
        <dbReference type="Pfam" id="PF20255"/>
    </source>
</evidence>
<dbReference type="InterPro" id="IPR022105">
    <property type="entry name" value="DUF3645"/>
</dbReference>
<evidence type="ECO:0000256" key="5">
    <source>
        <dbReference type="ARBA" id="ARBA00022801"/>
    </source>
</evidence>
<feature type="domain" description="DUF3638" evidence="8">
    <location>
        <begin position="2067"/>
        <end position="2290"/>
    </location>
</feature>
<protein>
    <recommendedName>
        <fullName evidence="2">ubiquitinyl hydrolase 1</fullName>
        <ecNumber evidence="2">3.4.19.12</ecNumber>
    </recommendedName>
</protein>
<feature type="domain" description="DUF3645" evidence="9">
    <location>
        <begin position="2409"/>
        <end position="2441"/>
    </location>
</feature>
<keyword evidence="3" id="KW-0645">Protease</keyword>
<dbReference type="PANTHER" id="PTHR13367:SF33">
    <property type="entry name" value="P-LOOP CONTAINING NUCLEOSIDE TRIPHOSPHATE HYDROLASE PROTEIN"/>
    <property type="match status" value="1"/>
</dbReference>
<dbReference type="Proteomes" id="UP001320420">
    <property type="component" value="Unassembled WGS sequence"/>
</dbReference>
<comment type="catalytic activity">
    <reaction evidence="1">
        <text>Thiol-dependent hydrolysis of ester, thioester, amide, peptide and isopeptide bonds formed by the C-terminal Gly of ubiquitin (a 76-residue protein attached to proteins as an intracellular targeting signal).</text>
        <dbReference type="EC" id="3.4.19.12"/>
    </reaction>
</comment>
<evidence type="ECO:0000256" key="1">
    <source>
        <dbReference type="ARBA" id="ARBA00000707"/>
    </source>
</evidence>
<organism evidence="11 12">
    <name type="scientific">Diatrype stigma</name>
    <dbReference type="NCBI Taxonomy" id="117547"/>
    <lineage>
        <taxon>Eukaryota</taxon>
        <taxon>Fungi</taxon>
        <taxon>Dikarya</taxon>
        <taxon>Ascomycota</taxon>
        <taxon>Pezizomycotina</taxon>
        <taxon>Sordariomycetes</taxon>
        <taxon>Xylariomycetidae</taxon>
        <taxon>Xylariales</taxon>
        <taxon>Diatrypaceae</taxon>
        <taxon>Diatrype</taxon>
    </lineage>
</organism>
<feature type="domain" description="DUF6606" evidence="10">
    <location>
        <begin position="164"/>
        <end position="334"/>
    </location>
</feature>
<dbReference type="InterPro" id="IPR051346">
    <property type="entry name" value="OTU_Deubiquitinase"/>
</dbReference>
<evidence type="ECO:0000313" key="11">
    <source>
        <dbReference type="EMBL" id="KAK7749315.1"/>
    </source>
</evidence>